<evidence type="ECO:0000256" key="1">
    <source>
        <dbReference type="ARBA" id="ARBA00008645"/>
    </source>
</evidence>
<evidence type="ECO:0000313" key="5">
    <source>
        <dbReference type="Proteomes" id="UP000198406"/>
    </source>
</evidence>
<dbReference type="AlphaFoldDB" id="A0A1Z5JPW5"/>
<keyword evidence="5" id="KW-1185">Reference proteome</keyword>
<evidence type="ECO:0000313" key="4">
    <source>
        <dbReference type="EMBL" id="GAX16070.1"/>
    </source>
</evidence>
<dbReference type="GO" id="GO:0016787">
    <property type="term" value="F:hydrolase activity"/>
    <property type="evidence" value="ECO:0007669"/>
    <property type="project" value="UniProtKB-KW"/>
</dbReference>
<dbReference type="OrthoDB" id="6431331at2759"/>
<dbReference type="SUPFAM" id="SSF53474">
    <property type="entry name" value="alpha/beta-Hydrolases"/>
    <property type="match status" value="1"/>
</dbReference>
<reference evidence="4 5" key="1">
    <citation type="journal article" date="2015" name="Plant Cell">
        <title>Oil accumulation by the oleaginous diatom Fistulifera solaris as revealed by the genome and transcriptome.</title>
        <authorList>
            <person name="Tanaka T."/>
            <person name="Maeda Y."/>
            <person name="Veluchamy A."/>
            <person name="Tanaka M."/>
            <person name="Abida H."/>
            <person name="Marechal E."/>
            <person name="Bowler C."/>
            <person name="Muto M."/>
            <person name="Sunaga Y."/>
            <person name="Tanaka M."/>
            <person name="Yoshino T."/>
            <person name="Taniguchi T."/>
            <person name="Fukuda Y."/>
            <person name="Nemoto M."/>
            <person name="Matsumoto M."/>
            <person name="Wong P.S."/>
            <person name="Aburatani S."/>
            <person name="Fujibuchi W."/>
        </authorList>
    </citation>
    <scope>NUCLEOTIDE SEQUENCE [LARGE SCALE GENOMIC DNA]</scope>
    <source>
        <strain evidence="4 5">JPCC DA0580</strain>
    </source>
</reference>
<dbReference type="Proteomes" id="UP000198406">
    <property type="component" value="Unassembled WGS sequence"/>
</dbReference>
<dbReference type="EMBL" id="BDSP01000101">
    <property type="protein sequence ID" value="GAX16070.1"/>
    <property type="molecule type" value="Genomic_DNA"/>
</dbReference>
<protein>
    <recommendedName>
        <fullName evidence="3">AB hydrolase-1 domain-containing protein</fullName>
    </recommendedName>
</protein>
<dbReference type="PANTHER" id="PTHR43798:SF14">
    <property type="entry name" value="SERINE HYDROLASE-LIKE PROTEIN DDB_G0286239"/>
    <property type="match status" value="1"/>
</dbReference>
<dbReference type="PRINTS" id="PR00111">
    <property type="entry name" value="ABHYDROLASE"/>
</dbReference>
<dbReference type="InterPro" id="IPR029058">
    <property type="entry name" value="AB_hydrolase_fold"/>
</dbReference>
<feature type="domain" description="AB hydrolase-1" evidence="3">
    <location>
        <begin position="88"/>
        <end position="216"/>
    </location>
</feature>
<accession>A0A1Z5JPW5</accession>
<dbReference type="Pfam" id="PF00561">
    <property type="entry name" value="Abhydrolase_1"/>
    <property type="match status" value="1"/>
</dbReference>
<evidence type="ECO:0000259" key="3">
    <source>
        <dbReference type="Pfam" id="PF00561"/>
    </source>
</evidence>
<evidence type="ECO:0000256" key="2">
    <source>
        <dbReference type="ARBA" id="ARBA00022801"/>
    </source>
</evidence>
<dbReference type="InterPro" id="IPR050266">
    <property type="entry name" value="AB_hydrolase_sf"/>
</dbReference>
<gene>
    <name evidence="4" type="ORF">FisN_20Hh254</name>
</gene>
<name>A0A1Z5JPW5_FISSO</name>
<sequence length="366" mass="40850">MTLGKKGQPSLRIYVQLIVFLALFTKKPMNSVVAHAISSSTRRVASASTNVIVREVTLPCGDGITIAGQLYTSANNNSLKTKEQPHRVLCLHGWLDNCQSFSRLAPHLVEHYSSSAPRDMELVAIDFPGHGKSSHKPVDGPQVVLSEMIYYVAEAVRQLEWTQETEKFSLIGHSMGASIASLYAASFPEQIRSLVLLDGAGPLSRPARDIAKHVRQHVLRRQTVSNKPPRVYPSIEQAIETRCQTARNFPGNQWLSTEAARDMVERATIVEESGGVRFVHDPRMQWPSVQYFTDEQTISVFKDIQCATALLLAKDGWPFPDDQLKQVLNVLLPTKFEKLPGSHHFHADPDSYQNVGEEIVTFLLEN</sequence>
<dbReference type="Gene3D" id="3.40.50.1820">
    <property type="entry name" value="alpha/beta hydrolase"/>
    <property type="match status" value="1"/>
</dbReference>
<dbReference type="InterPro" id="IPR000073">
    <property type="entry name" value="AB_hydrolase_1"/>
</dbReference>
<proteinExistence type="inferred from homology"/>
<keyword evidence="2" id="KW-0378">Hydrolase</keyword>
<organism evidence="4 5">
    <name type="scientific">Fistulifera solaris</name>
    <name type="common">Oleaginous diatom</name>
    <dbReference type="NCBI Taxonomy" id="1519565"/>
    <lineage>
        <taxon>Eukaryota</taxon>
        <taxon>Sar</taxon>
        <taxon>Stramenopiles</taxon>
        <taxon>Ochrophyta</taxon>
        <taxon>Bacillariophyta</taxon>
        <taxon>Bacillariophyceae</taxon>
        <taxon>Bacillariophycidae</taxon>
        <taxon>Naviculales</taxon>
        <taxon>Naviculaceae</taxon>
        <taxon>Fistulifera</taxon>
    </lineage>
</organism>
<comment type="caution">
    <text evidence="4">The sequence shown here is derived from an EMBL/GenBank/DDBJ whole genome shotgun (WGS) entry which is preliminary data.</text>
</comment>
<comment type="similarity">
    <text evidence="1">Belongs to the AB hydrolase superfamily.</text>
</comment>
<dbReference type="GO" id="GO:0016020">
    <property type="term" value="C:membrane"/>
    <property type="evidence" value="ECO:0007669"/>
    <property type="project" value="TreeGrafter"/>
</dbReference>
<dbReference type="PANTHER" id="PTHR43798">
    <property type="entry name" value="MONOACYLGLYCEROL LIPASE"/>
    <property type="match status" value="1"/>
</dbReference>
<dbReference type="InParanoid" id="A0A1Z5JPW5"/>